<gene>
    <name evidence="8" type="ORF">HMPREF1015_01611</name>
</gene>
<dbReference type="GO" id="GO:0005524">
    <property type="term" value="F:ATP binding"/>
    <property type="evidence" value="ECO:0007669"/>
    <property type="project" value="UniProtKB-KW"/>
</dbReference>
<evidence type="ECO:0000313" key="8">
    <source>
        <dbReference type="EMBL" id="EHL78434.1"/>
    </source>
</evidence>
<keyword evidence="2" id="KW-0058">Aromatic hydrocarbons catabolism</keyword>
<evidence type="ECO:0000313" key="9">
    <source>
        <dbReference type="Proteomes" id="UP000011747"/>
    </source>
</evidence>
<reference evidence="8 9" key="1">
    <citation type="submission" date="2011-09" db="EMBL/GenBank/DDBJ databases">
        <title>The Genome Sequence of Bacillus smithii 7_3_47FAA.</title>
        <authorList>
            <consortium name="The Broad Institute Genome Sequencing Platform"/>
            <person name="Earl A."/>
            <person name="Ward D."/>
            <person name="Feldgarden M."/>
            <person name="Gevers D."/>
            <person name="Daigneault M."/>
            <person name="Strauss J."/>
            <person name="Allen-Vercoe E."/>
            <person name="Young S.K."/>
            <person name="Zeng Q."/>
            <person name="Gargeya S."/>
            <person name="Fitzgerald M."/>
            <person name="Haas B."/>
            <person name="Abouelleil A."/>
            <person name="Alvarado L."/>
            <person name="Arachchi H.M."/>
            <person name="Berlin A."/>
            <person name="Brown A."/>
            <person name="Chapman S.B."/>
            <person name="Chen Z."/>
            <person name="Dunbar C."/>
            <person name="Freedman E."/>
            <person name="Gearin G."/>
            <person name="Goldberg J."/>
            <person name="Griggs A."/>
            <person name="Gujja S."/>
            <person name="Heiman D."/>
            <person name="Howarth C."/>
            <person name="Larson L."/>
            <person name="Lui A."/>
            <person name="MacDonald P.J.P."/>
            <person name="Montmayeur A."/>
            <person name="Murphy C."/>
            <person name="Neiman D."/>
            <person name="Pearson M."/>
            <person name="Priest M."/>
            <person name="Roberts A."/>
            <person name="Saif S."/>
            <person name="Shea T."/>
            <person name="Shenoy N."/>
            <person name="Sisk P."/>
            <person name="Stolte C."/>
            <person name="Sykes S."/>
            <person name="Wortman J."/>
            <person name="Nusbaum C."/>
            <person name="Birren B."/>
        </authorList>
    </citation>
    <scope>NUCLEOTIDE SEQUENCE [LARGE SCALE GENOMIC DNA]</scope>
    <source>
        <strain evidence="8 9">7_3_47FAA</strain>
    </source>
</reference>
<dbReference type="InterPro" id="IPR009057">
    <property type="entry name" value="Homeodomain-like_sf"/>
</dbReference>
<sequence>MLRLFFLGESGVGKTHFARALHQASERANEAFIDVNCSAIPESLFESEMFGYEPGSFTGASKKGKTGLIELADQGTLFLDEIGEIPLSMQSKLLKVIQDKEVIRIGGVRPKKVDFRLITSTNQNLSEMIKHGSFRQDLFYRLSVISITIPPLRERKEDIAMLAYYYLQKFNEKYRMRKSLHPATIDKLIHYHWPGNVRELQNMMERLVITSETNIIHPDNLPSDIQMDRTQKTDSLLLKNMKGKTLREAMEEVEILWLRRAVKQCKTTYEMAEFLGISQSNVVRKLKKYRIKLKPYQHL</sequence>
<dbReference type="HOGENOM" id="CLU_000445_0_7_9"/>
<dbReference type="AlphaFoldDB" id="G9QK72"/>
<evidence type="ECO:0000256" key="3">
    <source>
        <dbReference type="ARBA" id="ARBA00022840"/>
    </source>
</evidence>
<evidence type="ECO:0000256" key="6">
    <source>
        <dbReference type="ARBA" id="ARBA00029500"/>
    </source>
</evidence>
<dbReference type="CDD" id="cd00009">
    <property type="entry name" value="AAA"/>
    <property type="match status" value="1"/>
</dbReference>
<protein>
    <recommendedName>
        <fullName evidence="6">HTH-type transcriptional regulatory protein TyrR</fullName>
    </recommendedName>
</protein>
<dbReference type="FunFam" id="3.40.50.300:FF:000006">
    <property type="entry name" value="DNA-binding transcriptional regulator NtrC"/>
    <property type="match status" value="1"/>
</dbReference>
<keyword evidence="5" id="KW-0804">Transcription</keyword>
<dbReference type="PANTHER" id="PTHR32071">
    <property type="entry name" value="TRANSCRIPTIONAL REGULATORY PROTEIN"/>
    <property type="match status" value="1"/>
</dbReference>
<keyword evidence="4" id="KW-0805">Transcription regulation</keyword>
<keyword evidence="9" id="KW-1185">Reference proteome</keyword>
<dbReference type="InterPro" id="IPR025662">
    <property type="entry name" value="Sigma_54_int_dom_ATP-bd_1"/>
</dbReference>
<dbReference type="PROSITE" id="PS00675">
    <property type="entry name" value="SIGMA54_INTERACT_1"/>
    <property type="match status" value="1"/>
</dbReference>
<evidence type="ECO:0000256" key="1">
    <source>
        <dbReference type="ARBA" id="ARBA00022741"/>
    </source>
</evidence>
<keyword evidence="1" id="KW-0547">Nucleotide-binding</keyword>
<dbReference type="InterPro" id="IPR027417">
    <property type="entry name" value="P-loop_NTPase"/>
</dbReference>
<dbReference type="EMBL" id="ACWF01000069">
    <property type="protein sequence ID" value="EHL78434.1"/>
    <property type="molecule type" value="Genomic_DNA"/>
</dbReference>
<proteinExistence type="predicted"/>
<evidence type="ECO:0000256" key="5">
    <source>
        <dbReference type="ARBA" id="ARBA00023163"/>
    </source>
</evidence>
<dbReference type="PROSITE" id="PS50045">
    <property type="entry name" value="SIGMA54_INTERACT_4"/>
    <property type="match status" value="1"/>
</dbReference>
<accession>G9QK72</accession>
<dbReference type="SUPFAM" id="SSF46689">
    <property type="entry name" value="Homeodomain-like"/>
    <property type="match status" value="1"/>
</dbReference>
<evidence type="ECO:0000259" key="7">
    <source>
        <dbReference type="PROSITE" id="PS50045"/>
    </source>
</evidence>
<comment type="caution">
    <text evidence="8">The sequence shown here is derived from an EMBL/GenBank/DDBJ whole genome shotgun (WGS) entry which is preliminary data.</text>
</comment>
<name>G9QK72_9BACI</name>
<dbReference type="Gene3D" id="1.10.8.60">
    <property type="match status" value="1"/>
</dbReference>
<dbReference type="Pfam" id="PF25601">
    <property type="entry name" value="AAA_lid_14"/>
    <property type="match status" value="1"/>
</dbReference>
<dbReference type="PANTHER" id="PTHR32071:SF57">
    <property type="entry name" value="C4-DICARBOXYLATE TRANSPORT TRANSCRIPTIONAL REGULATORY PROTEIN DCTD"/>
    <property type="match status" value="1"/>
</dbReference>
<dbReference type="InterPro" id="IPR003593">
    <property type="entry name" value="AAA+_ATPase"/>
</dbReference>
<dbReference type="PATRIC" id="fig|665952.3.peg.1400"/>
<dbReference type="SUPFAM" id="SSF52540">
    <property type="entry name" value="P-loop containing nucleoside triphosphate hydrolases"/>
    <property type="match status" value="1"/>
</dbReference>
<organism evidence="8 9">
    <name type="scientific">Bacillus smithii 7_3_47FAA</name>
    <dbReference type="NCBI Taxonomy" id="665952"/>
    <lineage>
        <taxon>Bacteria</taxon>
        <taxon>Bacillati</taxon>
        <taxon>Bacillota</taxon>
        <taxon>Bacilli</taxon>
        <taxon>Bacillales</taxon>
        <taxon>Bacillaceae</taxon>
        <taxon>Bacillus</taxon>
    </lineage>
</organism>
<dbReference type="Pfam" id="PF18024">
    <property type="entry name" value="HTH_50"/>
    <property type="match status" value="1"/>
</dbReference>
<dbReference type="Gene3D" id="1.10.10.60">
    <property type="entry name" value="Homeodomain-like"/>
    <property type="match status" value="1"/>
</dbReference>
<dbReference type="GO" id="GO:0003677">
    <property type="term" value="F:DNA binding"/>
    <property type="evidence" value="ECO:0007669"/>
    <property type="project" value="UniProtKB-KW"/>
</dbReference>
<evidence type="ECO:0000256" key="4">
    <source>
        <dbReference type="ARBA" id="ARBA00023015"/>
    </source>
</evidence>
<dbReference type="Gene3D" id="3.40.50.300">
    <property type="entry name" value="P-loop containing nucleotide triphosphate hydrolases"/>
    <property type="match status" value="1"/>
</dbReference>
<dbReference type="InterPro" id="IPR025944">
    <property type="entry name" value="Sigma_54_int_dom_CS"/>
</dbReference>
<feature type="domain" description="Sigma-54 factor interaction" evidence="7">
    <location>
        <begin position="1"/>
        <end position="209"/>
    </location>
</feature>
<dbReference type="Pfam" id="PF00158">
    <property type="entry name" value="Sigma54_activat"/>
    <property type="match status" value="1"/>
</dbReference>
<dbReference type="SMART" id="SM00382">
    <property type="entry name" value="AAA"/>
    <property type="match status" value="1"/>
</dbReference>
<keyword evidence="3" id="KW-0067">ATP-binding</keyword>
<dbReference type="GO" id="GO:0006355">
    <property type="term" value="P:regulation of DNA-templated transcription"/>
    <property type="evidence" value="ECO:0007669"/>
    <property type="project" value="InterPro"/>
</dbReference>
<evidence type="ECO:0000256" key="2">
    <source>
        <dbReference type="ARBA" id="ARBA00022797"/>
    </source>
</evidence>
<dbReference type="PROSITE" id="PS00688">
    <property type="entry name" value="SIGMA54_INTERACT_3"/>
    <property type="match status" value="1"/>
</dbReference>
<dbReference type="InterPro" id="IPR002078">
    <property type="entry name" value="Sigma_54_int"/>
</dbReference>
<dbReference type="Proteomes" id="UP000011747">
    <property type="component" value="Unassembled WGS sequence"/>
</dbReference>
<dbReference type="InterPro" id="IPR030828">
    <property type="entry name" value="HTH_TyrR"/>
</dbReference>
<dbReference type="InterPro" id="IPR058031">
    <property type="entry name" value="AAA_lid_NorR"/>
</dbReference>